<accession>A0ABW2PG26</accession>
<comment type="similarity">
    <text evidence="2">Belongs to the transposase mutator family.</text>
</comment>
<feature type="non-terminal residue" evidence="6">
    <location>
        <position position="40"/>
    </location>
</feature>
<dbReference type="EMBL" id="JBHTCG010000077">
    <property type="protein sequence ID" value="MFC7388457.1"/>
    <property type="molecule type" value="Genomic_DNA"/>
</dbReference>
<dbReference type="Pfam" id="PF00872">
    <property type="entry name" value="Transposase_mut"/>
    <property type="match status" value="1"/>
</dbReference>
<evidence type="ECO:0000256" key="5">
    <source>
        <dbReference type="ARBA" id="ARBA00023172"/>
    </source>
</evidence>
<dbReference type="InterPro" id="IPR001207">
    <property type="entry name" value="Transposase_mutator"/>
</dbReference>
<organism evidence="6 7">
    <name type="scientific">Sphaerisporangium rhizosphaerae</name>
    <dbReference type="NCBI Taxonomy" id="2269375"/>
    <lineage>
        <taxon>Bacteria</taxon>
        <taxon>Bacillati</taxon>
        <taxon>Actinomycetota</taxon>
        <taxon>Actinomycetes</taxon>
        <taxon>Streptosporangiales</taxon>
        <taxon>Streptosporangiaceae</taxon>
        <taxon>Sphaerisporangium</taxon>
    </lineage>
</organism>
<reference evidence="7" key="1">
    <citation type="journal article" date="2019" name="Int. J. Syst. Evol. Microbiol.">
        <title>The Global Catalogue of Microorganisms (GCM) 10K type strain sequencing project: providing services to taxonomists for standard genome sequencing and annotation.</title>
        <authorList>
            <consortium name="The Broad Institute Genomics Platform"/>
            <consortium name="The Broad Institute Genome Sequencing Center for Infectious Disease"/>
            <person name="Wu L."/>
            <person name="Ma J."/>
        </authorList>
    </citation>
    <scope>NUCLEOTIDE SEQUENCE [LARGE SCALE GENOMIC DNA]</scope>
    <source>
        <strain evidence="7">CECT 7649</strain>
    </source>
</reference>
<evidence type="ECO:0000256" key="1">
    <source>
        <dbReference type="ARBA" id="ARBA00002190"/>
    </source>
</evidence>
<dbReference type="Proteomes" id="UP001596496">
    <property type="component" value="Unassembled WGS sequence"/>
</dbReference>
<comment type="function">
    <text evidence="1">Required for the transposition of the insertion element.</text>
</comment>
<protein>
    <submittedName>
        <fullName evidence="6">Transposase</fullName>
    </submittedName>
</protein>
<keyword evidence="4" id="KW-0238">DNA-binding</keyword>
<gene>
    <name evidence="6" type="ORF">ACFQSB_40075</name>
</gene>
<evidence type="ECO:0000313" key="7">
    <source>
        <dbReference type="Proteomes" id="UP001596496"/>
    </source>
</evidence>
<evidence type="ECO:0000256" key="4">
    <source>
        <dbReference type="ARBA" id="ARBA00023125"/>
    </source>
</evidence>
<comment type="caution">
    <text evidence="6">The sequence shown here is derived from an EMBL/GenBank/DDBJ whole genome shotgun (WGS) entry which is preliminary data.</text>
</comment>
<evidence type="ECO:0000256" key="3">
    <source>
        <dbReference type="ARBA" id="ARBA00022578"/>
    </source>
</evidence>
<proteinExistence type="inferred from homology"/>
<sequence length="40" mass="4327">MRNALRPVPRKDRAALAAELRKVYTAADAEAAFDALAELA</sequence>
<evidence type="ECO:0000256" key="2">
    <source>
        <dbReference type="ARBA" id="ARBA00010961"/>
    </source>
</evidence>
<evidence type="ECO:0000313" key="6">
    <source>
        <dbReference type="EMBL" id="MFC7388457.1"/>
    </source>
</evidence>
<name>A0ABW2PG26_9ACTN</name>
<keyword evidence="3" id="KW-0815">Transposition</keyword>
<keyword evidence="5" id="KW-0233">DNA recombination</keyword>
<keyword evidence="7" id="KW-1185">Reference proteome</keyword>